<protein>
    <submittedName>
        <fullName evidence="1">Uncharacterized protein</fullName>
    </submittedName>
</protein>
<evidence type="ECO:0000313" key="1">
    <source>
        <dbReference type="EMBL" id="AUX25503.1"/>
    </source>
</evidence>
<dbReference type="Proteomes" id="UP000295781">
    <property type="component" value="Chromosome"/>
</dbReference>
<organism evidence="1 2">
    <name type="scientific">Sorangium cellulosum</name>
    <name type="common">Polyangium cellulosum</name>
    <dbReference type="NCBI Taxonomy" id="56"/>
    <lineage>
        <taxon>Bacteria</taxon>
        <taxon>Pseudomonadati</taxon>
        <taxon>Myxococcota</taxon>
        <taxon>Polyangia</taxon>
        <taxon>Polyangiales</taxon>
        <taxon>Polyangiaceae</taxon>
        <taxon>Sorangium</taxon>
    </lineage>
</organism>
<gene>
    <name evidence="1" type="ORF">SOCEGT47_060500</name>
</gene>
<reference evidence="1 2" key="1">
    <citation type="submission" date="2015-09" db="EMBL/GenBank/DDBJ databases">
        <title>Sorangium comparison.</title>
        <authorList>
            <person name="Zaburannyi N."/>
            <person name="Bunk B."/>
            <person name="Overmann J."/>
            <person name="Mueller R."/>
        </authorList>
    </citation>
    <scope>NUCLEOTIDE SEQUENCE [LARGE SCALE GENOMIC DNA]</scope>
    <source>
        <strain evidence="1 2">So ceGT47</strain>
    </source>
</reference>
<dbReference type="AlphaFoldDB" id="A0A4P2Q8W5"/>
<evidence type="ECO:0000313" key="2">
    <source>
        <dbReference type="Proteomes" id="UP000295781"/>
    </source>
</evidence>
<accession>A0A4P2Q8W5</accession>
<proteinExistence type="predicted"/>
<dbReference type="EMBL" id="CP012670">
    <property type="protein sequence ID" value="AUX25503.1"/>
    <property type="molecule type" value="Genomic_DNA"/>
</dbReference>
<name>A0A4P2Q8W5_SORCE</name>
<sequence>MAPWVYVDFDPSDFKFVTIVEDDGLGKGGGWQEAKASLNFRRLTVPHPIKSWTCPLTITMPIRTEVYGRIDPSRAASLAEEITEEVANVMDYDLPQGIFCKRFATQAHAAFKSKYPRLGAKVTNP</sequence>